<dbReference type="AlphaFoldDB" id="A0A2P2IYG2"/>
<sequence length="35" mass="4306">MLHFYVTQMRFEIWKQKQKQHQGAEDSKSKRIVKA</sequence>
<organism evidence="1">
    <name type="scientific">Rhizophora mucronata</name>
    <name type="common">Asiatic mangrove</name>
    <dbReference type="NCBI Taxonomy" id="61149"/>
    <lineage>
        <taxon>Eukaryota</taxon>
        <taxon>Viridiplantae</taxon>
        <taxon>Streptophyta</taxon>
        <taxon>Embryophyta</taxon>
        <taxon>Tracheophyta</taxon>
        <taxon>Spermatophyta</taxon>
        <taxon>Magnoliopsida</taxon>
        <taxon>eudicotyledons</taxon>
        <taxon>Gunneridae</taxon>
        <taxon>Pentapetalae</taxon>
        <taxon>rosids</taxon>
        <taxon>fabids</taxon>
        <taxon>Malpighiales</taxon>
        <taxon>Rhizophoraceae</taxon>
        <taxon>Rhizophora</taxon>
    </lineage>
</organism>
<dbReference type="EMBL" id="GGEC01005790">
    <property type="protein sequence ID" value="MBW86273.1"/>
    <property type="molecule type" value="Transcribed_RNA"/>
</dbReference>
<evidence type="ECO:0000313" key="1">
    <source>
        <dbReference type="EMBL" id="MBW86273.1"/>
    </source>
</evidence>
<protein>
    <submittedName>
        <fullName evidence="1">Uncharacterized protein</fullName>
    </submittedName>
</protein>
<reference evidence="1" key="1">
    <citation type="submission" date="2018-02" db="EMBL/GenBank/DDBJ databases">
        <title>Rhizophora mucronata_Transcriptome.</title>
        <authorList>
            <person name="Meera S.P."/>
            <person name="Sreeshan A."/>
            <person name="Augustine A."/>
        </authorList>
    </citation>
    <scope>NUCLEOTIDE SEQUENCE</scope>
    <source>
        <tissue evidence="1">Leaf</tissue>
    </source>
</reference>
<accession>A0A2P2IYG2</accession>
<proteinExistence type="predicted"/>
<name>A0A2P2IYG2_RHIMU</name>